<dbReference type="Proteomes" id="UP001057455">
    <property type="component" value="Unassembled WGS sequence"/>
</dbReference>
<comment type="caution">
    <text evidence="2">The sequence shown here is derived from an EMBL/GenBank/DDBJ whole genome shotgun (WGS) entry which is preliminary data.</text>
</comment>
<name>A0A9W5T888_BABOV</name>
<evidence type="ECO:0000313" key="2">
    <source>
        <dbReference type="EMBL" id="GFE52670.1"/>
    </source>
</evidence>
<evidence type="ECO:0000256" key="1">
    <source>
        <dbReference type="SAM" id="MobiDB-lite"/>
    </source>
</evidence>
<evidence type="ECO:0000313" key="3">
    <source>
        <dbReference type="Proteomes" id="UP001057455"/>
    </source>
</evidence>
<feature type="region of interest" description="Disordered" evidence="1">
    <location>
        <begin position="526"/>
        <end position="551"/>
    </location>
</feature>
<protein>
    <submittedName>
        <fullName evidence="2">Pfs77</fullName>
    </submittedName>
</protein>
<organism evidence="2 3">
    <name type="scientific">Babesia ovis</name>
    <dbReference type="NCBI Taxonomy" id="5869"/>
    <lineage>
        <taxon>Eukaryota</taxon>
        <taxon>Sar</taxon>
        <taxon>Alveolata</taxon>
        <taxon>Apicomplexa</taxon>
        <taxon>Aconoidasida</taxon>
        <taxon>Piroplasmida</taxon>
        <taxon>Babesiidae</taxon>
        <taxon>Babesia</taxon>
    </lineage>
</organism>
<dbReference type="AlphaFoldDB" id="A0A9W5T888"/>
<keyword evidence="3" id="KW-1185">Reference proteome</keyword>
<gene>
    <name evidence="2" type="ORF">BaOVIS_000740</name>
</gene>
<dbReference type="OrthoDB" id="390934at2759"/>
<feature type="compositionally biased region" description="Basic and acidic residues" evidence="1">
    <location>
        <begin position="526"/>
        <end position="536"/>
    </location>
</feature>
<reference evidence="2" key="1">
    <citation type="submission" date="2019-12" db="EMBL/GenBank/DDBJ databases">
        <title>Genome sequence of Babesia ovis.</title>
        <authorList>
            <person name="Yamagishi J."/>
            <person name="Sevinc F."/>
            <person name="Xuan X."/>
        </authorList>
    </citation>
    <scope>NUCLEOTIDE SEQUENCE</scope>
    <source>
        <strain evidence="2">Selcuk</strain>
    </source>
</reference>
<dbReference type="EMBL" id="BLIY01000001">
    <property type="protein sequence ID" value="GFE52670.1"/>
    <property type="molecule type" value="Genomic_DNA"/>
</dbReference>
<sequence>MTNIPQETTADELPKTTWVTTVPRPTPILKTCCMAREGALPITIPVYNTIYRGNQVLSGTPGILPHQQHVFTAPYGTSEQVCQGATVTQNEPVYQIQSKMFTEQQPGEADNQPVNVTHYVWTQTQTQPHQNEEPLKHQGTFANLKTLFNFDENEEAELRGDGENVQRTKKPSMCNVFSSCCMNSGHYNYGSANGSISCGNTLLRENSAVSGVTSAVHTVPPSRVVSIQNGSQRVTPQASINSQHSAHGSVCVKHGLVQENSIPITSITPQGSIVHQTSIPASTTGNCHNFMVAPSCFSTCYPRTVSNHPEAMVTMSSIPSQASIPVGATEGNCLTNCFGYNNHALTSYQTQGTFGLRNLFTMNPSGQRSVSTGTLPVNSLSRQLSGISLQPSIHEHTGVGHTAASQLLSSPPLIIQEPTAHERNKKRNLKPKTFKLHAVEIHQFVPMPTTPTSGFVQTVSGMNYTGQPIYHHNVGIQHPNAFFNPNTTGHVAPVMRDVMEGVANPKIPHMYSMDSESSHKVVRMHTEDEAKITPREDENEYADNGAGNQAN</sequence>
<accession>A0A9W5T888</accession>
<proteinExistence type="predicted"/>